<dbReference type="Pfam" id="PF13876">
    <property type="entry name" value="Phage_gp49_66"/>
    <property type="match status" value="1"/>
</dbReference>
<comment type="caution">
    <text evidence="2">The sequence shown here is derived from an EMBL/GenBank/DDBJ whole genome shotgun (WGS) entry which is preliminary data.</text>
</comment>
<protein>
    <submittedName>
        <fullName evidence="2">Uncharacterized protein</fullName>
    </submittedName>
</protein>
<evidence type="ECO:0000313" key="4">
    <source>
        <dbReference type="Proteomes" id="UP000261166"/>
    </source>
</evidence>
<dbReference type="OrthoDB" id="9806476at2"/>
<evidence type="ECO:0000313" key="2">
    <source>
        <dbReference type="EMBL" id="RGE57021.1"/>
    </source>
</evidence>
<dbReference type="RefSeq" id="WP_102287093.1">
    <property type="nucleotide sequence ID" value="NZ_JBKUNB010000015.1"/>
</dbReference>
<sequence>MKKYIGTKLIEAEPMTRGEYNTYRGWQIPADEKPEDGGYLLKYPDGYVSWSPKEIFERAYLQVDDNENLPSGVSIGQKMVEEFVAYTETMTLGDRTTVVRCVLRNGFEIVESSACVDPKNYSEELGAEICMGKIKDKIWELLGFLLQTAWHGIR</sequence>
<dbReference type="EMBL" id="QVLU01000109">
    <property type="protein sequence ID" value="RGE57021.1"/>
    <property type="molecule type" value="Genomic_DNA"/>
</dbReference>
<accession>A0A3E3HYW4</accession>
<organism evidence="2 4">
    <name type="scientific">Eisenbergiella massiliensis</name>
    <dbReference type="NCBI Taxonomy" id="1720294"/>
    <lineage>
        <taxon>Bacteria</taxon>
        <taxon>Bacillati</taxon>
        <taxon>Bacillota</taxon>
        <taxon>Clostridia</taxon>
        <taxon>Lachnospirales</taxon>
        <taxon>Lachnospiraceae</taxon>
        <taxon>Eisenbergiella</taxon>
    </lineage>
</organism>
<reference evidence="2 4" key="1">
    <citation type="submission" date="2018-08" db="EMBL/GenBank/DDBJ databases">
        <title>A genome reference for cultivated species of the human gut microbiota.</title>
        <authorList>
            <person name="Zou Y."/>
            <person name="Xue W."/>
            <person name="Luo G."/>
        </authorList>
    </citation>
    <scope>NUCLEOTIDE SEQUENCE [LARGE SCALE GENOMIC DNA]</scope>
    <source>
        <strain evidence="2 4">AF26-4BH</strain>
        <strain evidence="1">TF05-5AC</strain>
    </source>
</reference>
<dbReference type="Proteomes" id="UP000261166">
    <property type="component" value="Unassembled WGS sequence"/>
</dbReference>
<evidence type="ECO:0000313" key="1">
    <source>
        <dbReference type="EMBL" id="RGE55757.1"/>
    </source>
</evidence>
<dbReference type="InterPro" id="IPR025915">
    <property type="entry name" value="Phage_gp49_66"/>
</dbReference>
<dbReference type="Proteomes" id="UP000260812">
    <property type="component" value="Unassembled WGS sequence"/>
</dbReference>
<dbReference type="EMBL" id="QVLV01000038">
    <property type="protein sequence ID" value="RGE55757.1"/>
    <property type="molecule type" value="Genomic_DNA"/>
</dbReference>
<evidence type="ECO:0000313" key="3">
    <source>
        <dbReference type="Proteomes" id="UP000260812"/>
    </source>
</evidence>
<keyword evidence="3" id="KW-1185">Reference proteome</keyword>
<name>A0A3E3HYW4_9FIRM</name>
<dbReference type="AlphaFoldDB" id="A0A3E3HYW4"/>
<gene>
    <name evidence="2" type="ORF">DWY69_31720</name>
    <name evidence="1" type="ORF">DXC51_28060</name>
</gene>
<dbReference type="GeneID" id="97990605"/>
<proteinExistence type="predicted"/>